<protein>
    <submittedName>
        <fullName evidence="5">Tartronate semialdehyde reductase</fullName>
    </submittedName>
</protein>
<dbReference type="InterPro" id="IPR006115">
    <property type="entry name" value="6PGDH_NADP-bd"/>
</dbReference>
<dbReference type="InterPro" id="IPR015815">
    <property type="entry name" value="HIBADH-related"/>
</dbReference>
<dbReference type="PANTHER" id="PTHR43580">
    <property type="entry name" value="OXIDOREDUCTASE GLYR1-RELATED"/>
    <property type="match status" value="1"/>
</dbReference>
<dbReference type="EMBL" id="BMOU01000001">
    <property type="protein sequence ID" value="GGN90095.1"/>
    <property type="molecule type" value="Genomic_DNA"/>
</dbReference>
<dbReference type="AlphaFoldDB" id="A0A830GHS9"/>
<feature type="domain" description="6-phosphogluconate dehydrogenase NADP-binding" evidence="3">
    <location>
        <begin position="3"/>
        <end position="162"/>
    </location>
</feature>
<dbReference type="InterPro" id="IPR051265">
    <property type="entry name" value="HIBADH-related_NP60_sf"/>
</dbReference>
<dbReference type="Pfam" id="PF03446">
    <property type="entry name" value="NAD_binding_2"/>
    <property type="match status" value="1"/>
</dbReference>
<dbReference type="Proteomes" id="UP000605784">
    <property type="component" value="Unassembled WGS sequence"/>
</dbReference>
<dbReference type="SUPFAM" id="SSF51735">
    <property type="entry name" value="NAD(P)-binding Rossmann-fold domains"/>
    <property type="match status" value="1"/>
</dbReference>
<dbReference type="InterPro" id="IPR036291">
    <property type="entry name" value="NAD(P)-bd_dom_sf"/>
</dbReference>
<evidence type="ECO:0000313" key="6">
    <source>
        <dbReference type="Proteomes" id="UP000605784"/>
    </source>
</evidence>
<dbReference type="Gene3D" id="1.10.1040.10">
    <property type="entry name" value="N-(1-d-carboxylethyl)-l-norvaline Dehydrogenase, domain 2"/>
    <property type="match status" value="1"/>
</dbReference>
<dbReference type="InterPro" id="IPR029154">
    <property type="entry name" value="HIBADH-like_NADP-bd"/>
</dbReference>
<accession>A0A830GHS9</accession>
<dbReference type="InterPro" id="IPR002204">
    <property type="entry name" value="3-OH-isobutyrate_DH-rel_CS"/>
</dbReference>
<sequence>MTTVGFIGLGAMGTPMAWNLDDAGFDVVVYNRTTDHEQPFAEAGVSVADSPKHLTKRSDVVCLMVSDGDAVAEVLERDLGVLDGLDESTTVVQMSTIAYEETMAAAELVAEAGARFVDAPVSGTVGPAREGTLVGLAGGDEAVVEDVRPVLAAMCDPVVHCGGVGQGTNMKLFVNLLLGNAMNAFAEALVFGRKNGLALDDMRTVVGSGGLDCPLFAGKGAAIADDDFESRFPVDYQFKDLSLALARAGDIGVPLSQTAAAREAFSAARARGYGDEDMAAVLKPLEEMANVSVNDD</sequence>
<dbReference type="GO" id="GO:0051287">
    <property type="term" value="F:NAD binding"/>
    <property type="evidence" value="ECO:0007669"/>
    <property type="project" value="InterPro"/>
</dbReference>
<gene>
    <name evidence="5" type="ORF">GCM10009030_11670</name>
</gene>
<evidence type="ECO:0000256" key="1">
    <source>
        <dbReference type="ARBA" id="ARBA00023002"/>
    </source>
</evidence>
<evidence type="ECO:0000259" key="4">
    <source>
        <dbReference type="Pfam" id="PF14833"/>
    </source>
</evidence>
<dbReference type="Gene3D" id="3.40.50.720">
    <property type="entry name" value="NAD(P)-binding Rossmann-like Domain"/>
    <property type="match status" value="1"/>
</dbReference>
<dbReference type="InterPro" id="IPR013328">
    <property type="entry name" value="6PGD_dom2"/>
</dbReference>
<reference evidence="5" key="1">
    <citation type="journal article" date="2014" name="Int. J. Syst. Evol. Microbiol.">
        <title>Complete genome sequence of Corynebacterium casei LMG S-19264T (=DSM 44701T), isolated from a smear-ripened cheese.</title>
        <authorList>
            <consortium name="US DOE Joint Genome Institute (JGI-PGF)"/>
            <person name="Walter F."/>
            <person name="Albersmeier A."/>
            <person name="Kalinowski J."/>
            <person name="Ruckert C."/>
        </authorList>
    </citation>
    <scope>NUCLEOTIDE SEQUENCE</scope>
    <source>
        <strain evidence="5">JCM 17820</strain>
    </source>
</reference>
<dbReference type="InterPro" id="IPR008927">
    <property type="entry name" value="6-PGluconate_DH-like_C_sf"/>
</dbReference>
<reference evidence="5" key="2">
    <citation type="submission" date="2020-09" db="EMBL/GenBank/DDBJ databases">
        <authorList>
            <person name="Sun Q."/>
            <person name="Ohkuma M."/>
        </authorList>
    </citation>
    <scope>NUCLEOTIDE SEQUENCE</scope>
    <source>
        <strain evidence="5">JCM 17820</strain>
    </source>
</reference>
<keyword evidence="1" id="KW-0560">Oxidoreductase</keyword>
<dbReference type="PROSITE" id="PS00895">
    <property type="entry name" value="3_HYDROXYISOBUT_DH"/>
    <property type="match status" value="1"/>
</dbReference>
<evidence type="ECO:0000256" key="2">
    <source>
        <dbReference type="ARBA" id="ARBA00023027"/>
    </source>
</evidence>
<keyword evidence="2" id="KW-0520">NAD</keyword>
<organism evidence="5 6">
    <name type="scientific">Haloarcula pellucida</name>
    <dbReference type="NCBI Taxonomy" id="1427151"/>
    <lineage>
        <taxon>Archaea</taxon>
        <taxon>Methanobacteriati</taxon>
        <taxon>Methanobacteriota</taxon>
        <taxon>Stenosarchaea group</taxon>
        <taxon>Halobacteria</taxon>
        <taxon>Halobacteriales</taxon>
        <taxon>Haloarculaceae</taxon>
        <taxon>Haloarcula</taxon>
    </lineage>
</organism>
<dbReference type="GO" id="GO:0050661">
    <property type="term" value="F:NADP binding"/>
    <property type="evidence" value="ECO:0007669"/>
    <property type="project" value="InterPro"/>
</dbReference>
<dbReference type="PIRSF" id="PIRSF000103">
    <property type="entry name" value="HIBADH"/>
    <property type="match status" value="1"/>
</dbReference>
<dbReference type="RefSeq" id="WP_188995433.1">
    <property type="nucleotide sequence ID" value="NZ_BMOU01000001.1"/>
</dbReference>
<proteinExistence type="predicted"/>
<dbReference type="PANTHER" id="PTHR43580:SF2">
    <property type="entry name" value="CYTOKINE-LIKE NUCLEAR FACTOR N-PAC"/>
    <property type="match status" value="1"/>
</dbReference>
<keyword evidence="6" id="KW-1185">Reference proteome</keyword>
<dbReference type="SUPFAM" id="SSF48179">
    <property type="entry name" value="6-phosphogluconate dehydrogenase C-terminal domain-like"/>
    <property type="match status" value="1"/>
</dbReference>
<comment type="caution">
    <text evidence="5">The sequence shown here is derived from an EMBL/GenBank/DDBJ whole genome shotgun (WGS) entry which is preliminary data.</text>
</comment>
<dbReference type="Pfam" id="PF14833">
    <property type="entry name" value="NAD_binding_11"/>
    <property type="match status" value="1"/>
</dbReference>
<evidence type="ECO:0000259" key="3">
    <source>
        <dbReference type="Pfam" id="PF03446"/>
    </source>
</evidence>
<feature type="domain" description="3-hydroxyisobutyrate dehydrogenase-like NAD-binding" evidence="4">
    <location>
        <begin position="165"/>
        <end position="285"/>
    </location>
</feature>
<evidence type="ECO:0000313" key="5">
    <source>
        <dbReference type="EMBL" id="GGN90095.1"/>
    </source>
</evidence>
<dbReference type="GO" id="GO:0016491">
    <property type="term" value="F:oxidoreductase activity"/>
    <property type="evidence" value="ECO:0007669"/>
    <property type="project" value="UniProtKB-KW"/>
</dbReference>
<name>A0A830GHS9_9EURY</name>